<sequence>MSSLPKYLFLSTAIFFNLFIVATTGFVPLGRCFHSSVLIGTQLYFLGGIGSDEIFYLDVSLPFDSKKLLWTDLTTNSLIPVNSAFATSCVGGQNNKTIFLFEHHKKNDDKLKYTITYNFDTINQKWDIPTIKNPDQIPPVRQGINAACDPNGKMYIFGGHNPHRHFKRSHNDMYVLDSLNLSWNQYLASLSIIQPTVRSDYTATILQSSIIVYIGGTNDVYKSNEIDMNDISIFDTNAGTWTSMIADNDNVTIQARRFHTAVLTSDGLIIIYGGASNNNSEVPKPLLAVLDTKPKIYKWYRAEFSRGKFDGKNNLNVNVYILDAKSFLWVTSTSQNASNSTPSNVNPSNETPSSTISSSTIPSTSISSTNSTLINNTPDVRLVAGLS</sequence>
<feature type="transmembrane region" description="Helical" evidence="2">
    <location>
        <begin position="7"/>
        <end position="29"/>
    </location>
</feature>
<proteinExistence type="predicted"/>
<evidence type="ECO:0000313" key="3">
    <source>
        <dbReference type="EMBL" id="CAG8661099.1"/>
    </source>
</evidence>
<gene>
    <name evidence="3" type="ORF">CPELLU_LOCUS9807</name>
</gene>
<evidence type="ECO:0000256" key="2">
    <source>
        <dbReference type="SAM" id="Phobius"/>
    </source>
</evidence>
<dbReference type="InterPro" id="IPR015915">
    <property type="entry name" value="Kelch-typ_b-propeller"/>
</dbReference>
<keyword evidence="2" id="KW-1133">Transmembrane helix</keyword>
<dbReference type="Pfam" id="PF24681">
    <property type="entry name" value="Kelch_KLHDC2_KLHL20_DRC7"/>
    <property type="match status" value="1"/>
</dbReference>
<name>A0A9N9E5Q5_9GLOM</name>
<dbReference type="OrthoDB" id="432528at2759"/>
<protein>
    <submittedName>
        <fullName evidence="3">4018_t:CDS:1</fullName>
    </submittedName>
</protein>
<dbReference type="Proteomes" id="UP000789759">
    <property type="component" value="Unassembled WGS sequence"/>
</dbReference>
<comment type="caution">
    <text evidence="3">The sequence shown here is derived from an EMBL/GenBank/DDBJ whole genome shotgun (WGS) entry which is preliminary data.</text>
</comment>
<dbReference type="PANTHER" id="PTHR23244">
    <property type="entry name" value="KELCH REPEAT DOMAIN"/>
    <property type="match status" value="1"/>
</dbReference>
<keyword evidence="2" id="KW-0472">Membrane</keyword>
<evidence type="ECO:0000313" key="4">
    <source>
        <dbReference type="Proteomes" id="UP000789759"/>
    </source>
</evidence>
<dbReference type="Gene3D" id="2.120.10.80">
    <property type="entry name" value="Kelch-type beta propeller"/>
    <property type="match status" value="1"/>
</dbReference>
<keyword evidence="4" id="KW-1185">Reference proteome</keyword>
<evidence type="ECO:0000256" key="1">
    <source>
        <dbReference type="SAM" id="MobiDB-lite"/>
    </source>
</evidence>
<accession>A0A9N9E5Q5</accession>
<feature type="non-terminal residue" evidence="3">
    <location>
        <position position="387"/>
    </location>
</feature>
<reference evidence="3" key="1">
    <citation type="submission" date="2021-06" db="EMBL/GenBank/DDBJ databases">
        <authorList>
            <person name="Kallberg Y."/>
            <person name="Tangrot J."/>
            <person name="Rosling A."/>
        </authorList>
    </citation>
    <scope>NUCLEOTIDE SEQUENCE</scope>
    <source>
        <strain evidence="3">FL966</strain>
    </source>
</reference>
<dbReference type="AlphaFoldDB" id="A0A9N9E5Q5"/>
<dbReference type="EMBL" id="CAJVQA010007734">
    <property type="protein sequence ID" value="CAG8661099.1"/>
    <property type="molecule type" value="Genomic_DNA"/>
</dbReference>
<organism evidence="3 4">
    <name type="scientific">Cetraspora pellucida</name>
    <dbReference type="NCBI Taxonomy" id="1433469"/>
    <lineage>
        <taxon>Eukaryota</taxon>
        <taxon>Fungi</taxon>
        <taxon>Fungi incertae sedis</taxon>
        <taxon>Mucoromycota</taxon>
        <taxon>Glomeromycotina</taxon>
        <taxon>Glomeromycetes</taxon>
        <taxon>Diversisporales</taxon>
        <taxon>Gigasporaceae</taxon>
        <taxon>Cetraspora</taxon>
    </lineage>
</organism>
<feature type="region of interest" description="Disordered" evidence="1">
    <location>
        <begin position="337"/>
        <end position="372"/>
    </location>
</feature>
<dbReference type="SUPFAM" id="SSF117281">
    <property type="entry name" value="Kelch motif"/>
    <property type="match status" value="2"/>
</dbReference>
<keyword evidence="2" id="KW-0812">Transmembrane</keyword>